<sequence length="134" mass="14914">MGSYQTHIENSPRLSPDGIGGTCKRTADNQVSQSKDIPDVATLIIYGINSDDGHDLNVIIKARNTNIYLNSIVSGTVLREDVRVEYLVRCSKEHDLFKGNPNSVDHQCSVSDIIEIVLNPTIIKKGKRQFYRLG</sequence>
<proteinExistence type="predicted"/>
<gene>
    <name evidence="2" type="ORF">PR048_003044</name>
</gene>
<reference evidence="2 3" key="1">
    <citation type="submission" date="2023-02" db="EMBL/GenBank/DDBJ databases">
        <title>LHISI_Scaffold_Assembly.</title>
        <authorList>
            <person name="Stuart O.P."/>
            <person name="Cleave R."/>
            <person name="Magrath M.J.L."/>
            <person name="Mikheyev A.S."/>
        </authorList>
    </citation>
    <scope>NUCLEOTIDE SEQUENCE [LARGE SCALE GENOMIC DNA]</scope>
    <source>
        <strain evidence="2">Daus_M_001</strain>
        <tissue evidence="2">Leg muscle</tissue>
    </source>
</reference>
<dbReference type="Proteomes" id="UP001159363">
    <property type="component" value="Chromosome 1"/>
</dbReference>
<accession>A0ABQ9IM01</accession>
<evidence type="ECO:0000313" key="3">
    <source>
        <dbReference type="Proteomes" id="UP001159363"/>
    </source>
</evidence>
<feature type="compositionally biased region" description="Polar residues" evidence="1">
    <location>
        <begin position="1"/>
        <end position="13"/>
    </location>
</feature>
<comment type="caution">
    <text evidence="2">The sequence shown here is derived from an EMBL/GenBank/DDBJ whole genome shotgun (WGS) entry which is preliminary data.</text>
</comment>
<keyword evidence="3" id="KW-1185">Reference proteome</keyword>
<evidence type="ECO:0000256" key="1">
    <source>
        <dbReference type="SAM" id="MobiDB-lite"/>
    </source>
</evidence>
<feature type="non-terminal residue" evidence="2">
    <location>
        <position position="134"/>
    </location>
</feature>
<feature type="region of interest" description="Disordered" evidence="1">
    <location>
        <begin position="1"/>
        <end position="31"/>
    </location>
</feature>
<evidence type="ECO:0000313" key="2">
    <source>
        <dbReference type="EMBL" id="KAJ8897694.1"/>
    </source>
</evidence>
<dbReference type="EMBL" id="JARBHB010000001">
    <property type="protein sequence ID" value="KAJ8897694.1"/>
    <property type="molecule type" value="Genomic_DNA"/>
</dbReference>
<organism evidence="2 3">
    <name type="scientific">Dryococelus australis</name>
    <dbReference type="NCBI Taxonomy" id="614101"/>
    <lineage>
        <taxon>Eukaryota</taxon>
        <taxon>Metazoa</taxon>
        <taxon>Ecdysozoa</taxon>
        <taxon>Arthropoda</taxon>
        <taxon>Hexapoda</taxon>
        <taxon>Insecta</taxon>
        <taxon>Pterygota</taxon>
        <taxon>Neoptera</taxon>
        <taxon>Polyneoptera</taxon>
        <taxon>Phasmatodea</taxon>
        <taxon>Verophasmatodea</taxon>
        <taxon>Anareolatae</taxon>
        <taxon>Phasmatidae</taxon>
        <taxon>Eurycanthinae</taxon>
        <taxon>Dryococelus</taxon>
    </lineage>
</organism>
<name>A0ABQ9IM01_9NEOP</name>
<protein>
    <submittedName>
        <fullName evidence="2">Uncharacterized protein</fullName>
    </submittedName>
</protein>